<evidence type="ECO:0000313" key="7">
    <source>
        <dbReference type="EMBL" id="PDO11041.1"/>
    </source>
</evidence>
<dbReference type="Gene3D" id="3.50.50.60">
    <property type="entry name" value="FAD/NAD(P)-binding domain"/>
    <property type="match status" value="1"/>
</dbReference>
<dbReference type="AlphaFoldDB" id="A0A2A6E1Y3"/>
<dbReference type="Pfam" id="PF12831">
    <property type="entry name" value="FAD_oxidored"/>
    <property type="match status" value="1"/>
</dbReference>
<comment type="caution">
    <text evidence="7">The sequence shown here is derived from an EMBL/GenBank/DDBJ whole genome shotgun (WGS) entry which is preliminary data.</text>
</comment>
<keyword evidence="2" id="KW-0479">Metal-binding</keyword>
<dbReference type="GO" id="GO:0046872">
    <property type="term" value="F:metal ion binding"/>
    <property type="evidence" value="ECO:0007669"/>
    <property type="project" value="UniProtKB-KW"/>
</dbReference>
<keyword evidence="5" id="KW-0411">Iron-sulfur</keyword>
<protein>
    <submittedName>
        <fullName evidence="7">Uncharacterized protein</fullName>
    </submittedName>
</protein>
<sequence length="664" mass="73065">MVGGENGLWQKVWGNRRMRVVALAVLSAVCAAVVAAAGWWVKTKGAGFFGDKGESREFVPPPSRKLEDLEDNYDVIVAGTDPEGVVAAVSAARNGLKTLLVDGRDRDVLGGLFTLGWLNSLDMNYVWDKPHFRRDYWNKGLFKEWFDQVEGTSFDVKTAANAFARMVRAERNVDLLMKVRSMQPIVETIAGVRTVRGLAVTMPDGSQRTFQSFALIDATQDADVAAAAGAQFTVGREDLGEPRVSMAATLVFQLKGVTPEVWRRIQKSLNSDDDPNSGADERSAWGYKGMYEYVSLHPDRLRMRGLNIGLQNDHTALVNAVLLFGVDPFNSASVREAFDLVRAELPRIVAEMKRRYPEFEGVEPGETARELYVRESRHLVAEYRLSVVDLLENRDQWDRVAIGSYPVDLQRTSPEDSGAVLFRPERYAVPFRSLVPKGVDGLLVVGRSAGFDSLAHGSARVVPLGMATGQAAGAAVKVAKESGLTIHGLMRSRAAIAELQNLLNRQGMEIYPFQAKTPEYMRHRTYPGLKAAVSLGLAKGGYDNRFRLDDPANPQGFVWLMANAKRMFPAAFPGDPSAALAAPGFPRDVEPKKAPLTLDQAAYTVLCAVNVRADRREAEEVLLARGLLKPDTVRAIVDARRLTIGETYLLLRDAVEAAAGRRFD</sequence>
<keyword evidence="6" id="KW-0472">Membrane</keyword>
<gene>
    <name evidence="7" type="ORF">BLM47_04285</name>
</gene>
<dbReference type="GO" id="GO:0016491">
    <property type="term" value="F:oxidoreductase activity"/>
    <property type="evidence" value="ECO:0007669"/>
    <property type="project" value="UniProtKB-KW"/>
</dbReference>
<evidence type="ECO:0000256" key="2">
    <source>
        <dbReference type="ARBA" id="ARBA00022723"/>
    </source>
</evidence>
<feature type="transmembrane region" description="Helical" evidence="6">
    <location>
        <begin position="20"/>
        <end position="41"/>
    </location>
</feature>
<keyword evidence="4" id="KW-0408">Iron</keyword>
<evidence type="ECO:0000256" key="3">
    <source>
        <dbReference type="ARBA" id="ARBA00023002"/>
    </source>
</evidence>
<accession>A0A2A6E1Y3</accession>
<keyword evidence="1" id="KW-0004">4Fe-4S</keyword>
<dbReference type="SUPFAM" id="SSF51905">
    <property type="entry name" value="FAD/NAD(P)-binding domain"/>
    <property type="match status" value="1"/>
</dbReference>
<evidence type="ECO:0000256" key="6">
    <source>
        <dbReference type="SAM" id="Phobius"/>
    </source>
</evidence>
<organism evidence="7 8">
    <name type="scientific">Candidatus Reconcilbacillus cellulovorans</name>
    <dbReference type="NCBI Taxonomy" id="1906605"/>
    <lineage>
        <taxon>Bacteria</taxon>
        <taxon>Bacillati</taxon>
        <taxon>Bacillota</taxon>
        <taxon>Bacilli</taxon>
        <taxon>Bacillales</taxon>
        <taxon>Paenibacillaceae</taxon>
        <taxon>Candidatus Reconcilbacillus</taxon>
    </lineage>
</organism>
<name>A0A2A6E1Y3_9BACL</name>
<evidence type="ECO:0000256" key="5">
    <source>
        <dbReference type="ARBA" id="ARBA00023014"/>
    </source>
</evidence>
<dbReference type="PANTHER" id="PTHR43498">
    <property type="entry name" value="FERREDOXIN:COB-COM HETERODISULFIDE REDUCTASE SUBUNIT A"/>
    <property type="match status" value="1"/>
</dbReference>
<keyword evidence="6" id="KW-1133">Transmembrane helix</keyword>
<dbReference type="PANTHER" id="PTHR43498:SF1">
    <property type="entry name" value="COB--COM HETERODISULFIDE REDUCTASE IRON-SULFUR SUBUNIT A"/>
    <property type="match status" value="1"/>
</dbReference>
<proteinExistence type="predicted"/>
<evidence type="ECO:0000313" key="8">
    <source>
        <dbReference type="Proteomes" id="UP000243688"/>
    </source>
</evidence>
<dbReference type="InterPro" id="IPR036188">
    <property type="entry name" value="FAD/NAD-bd_sf"/>
</dbReference>
<keyword evidence="3" id="KW-0560">Oxidoreductase</keyword>
<keyword evidence="6" id="KW-0812">Transmembrane</keyword>
<dbReference type="InterPro" id="IPR039650">
    <property type="entry name" value="HdrA-like"/>
</dbReference>
<evidence type="ECO:0000256" key="1">
    <source>
        <dbReference type="ARBA" id="ARBA00022485"/>
    </source>
</evidence>
<reference evidence="7 8" key="1">
    <citation type="submission" date="2016-12" db="EMBL/GenBank/DDBJ databases">
        <title>Candidatus Reconcilibacillus cellulovorans genome.</title>
        <authorList>
            <person name="Kolinko S."/>
            <person name="Wu Y.-W."/>
            <person name="Tachea F."/>
            <person name="Denzel E."/>
            <person name="Hiras J."/>
            <person name="Baecker N."/>
            <person name="Chan L.J."/>
            <person name="Eichorst S.A."/>
            <person name="Frey D."/>
            <person name="Adams P.D."/>
            <person name="Pray T."/>
            <person name="Tanjore D."/>
            <person name="Petzold C.J."/>
            <person name="Gladden J.M."/>
            <person name="Simmons B.A."/>
            <person name="Singer S.W."/>
        </authorList>
    </citation>
    <scope>NUCLEOTIDE SEQUENCE [LARGE SCALE GENOMIC DNA]</scope>
    <source>
        <strain evidence="7">JTherm</strain>
    </source>
</reference>
<dbReference type="GO" id="GO:0051539">
    <property type="term" value="F:4 iron, 4 sulfur cluster binding"/>
    <property type="evidence" value="ECO:0007669"/>
    <property type="project" value="UniProtKB-KW"/>
</dbReference>
<evidence type="ECO:0000256" key="4">
    <source>
        <dbReference type="ARBA" id="ARBA00023004"/>
    </source>
</evidence>
<dbReference type="EMBL" id="MOXJ01000006">
    <property type="protein sequence ID" value="PDO11041.1"/>
    <property type="molecule type" value="Genomic_DNA"/>
</dbReference>
<dbReference type="Proteomes" id="UP000243688">
    <property type="component" value="Unassembled WGS sequence"/>
</dbReference>